<comment type="caution">
    <text evidence="1">The sequence shown here is derived from an EMBL/GenBank/DDBJ whole genome shotgun (WGS) entry which is preliminary data.</text>
</comment>
<evidence type="ECO:0000313" key="2">
    <source>
        <dbReference type="Proteomes" id="UP000688947"/>
    </source>
</evidence>
<dbReference type="EMBL" id="JAENGZ010000545">
    <property type="protein sequence ID" value="KAG6957410.1"/>
    <property type="molecule type" value="Genomic_DNA"/>
</dbReference>
<organism evidence="1 2">
    <name type="scientific">Phytophthora cactorum</name>
    <dbReference type="NCBI Taxonomy" id="29920"/>
    <lineage>
        <taxon>Eukaryota</taxon>
        <taxon>Sar</taxon>
        <taxon>Stramenopiles</taxon>
        <taxon>Oomycota</taxon>
        <taxon>Peronosporomycetes</taxon>
        <taxon>Peronosporales</taxon>
        <taxon>Peronosporaceae</taxon>
        <taxon>Phytophthora</taxon>
    </lineage>
</organism>
<evidence type="ECO:0000313" key="1">
    <source>
        <dbReference type="EMBL" id="KAG6957410.1"/>
    </source>
</evidence>
<name>A0A8T1UAQ0_9STRA</name>
<accession>A0A8T1UAQ0</accession>
<reference evidence="1" key="1">
    <citation type="submission" date="2021-01" db="EMBL/GenBank/DDBJ databases">
        <title>Phytophthora aleatoria, a newly-described species from Pinus radiata is distinct from Phytophthora cactorum isolates based on comparative genomics.</title>
        <authorList>
            <person name="Mcdougal R."/>
            <person name="Panda P."/>
            <person name="Williams N."/>
            <person name="Studholme D.J."/>
        </authorList>
    </citation>
    <scope>NUCLEOTIDE SEQUENCE</scope>
    <source>
        <strain evidence="1">NZFS 3830</strain>
    </source>
</reference>
<gene>
    <name evidence="1" type="ORF">JG687_00009997</name>
</gene>
<proteinExistence type="predicted"/>
<protein>
    <submittedName>
        <fullName evidence="1">Uncharacterized protein</fullName>
    </submittedName>
</protein>
<sequence>MTPFIDEPQVSKRLRASYKQAEKRRQWKYALCTVYRIGTLSLFEFHHQHAYQLLLKMHWNRLLPITRLHSYLMSAARTKLPTTLG</sequence>
<dbReference type="Proteomes" id="UP000688947">
    <property type="component" value="Unassembled WGS sequence"/>
</dbReference>
<dbReference type="AlphaFoldDB" id="A0A8T1UAQ0"/>